<dbReference type="Proteomes" id="UP000199481">
    <property type="component" value="Unassembled WGS sequence"/>
</dbReference>
<dbReference type="RefSeq" id="WP_218123348.1">
    <property type="nucleotide sequence ID" value="NZ_FNJW01000003.1"/>
</dbReference>
<feature type="domain" description="DUF5655" evidence="1">
    <location>
        <begin position="7"/>
        <end position="86"/>
    </location>
</feature>
<dbReference type="EMBL" id="FNJW01000003">
    <property type="protein sequence ID" value="SDQ02673.1"/>
    <property type="molecule type" value="Genomic_DNA"/>
</dbReference>
<reference evidence="3" key="1">
    <citation type="submission" date="2016-10" db="EMBL/GenBank/DDBJ databases">
        <authorList>
            <person name="Varghese N."/>
            <person name="Submissions S."/>
        </authorList>
    </citation>
    <scope>NUCLEOTIDE SEQUENCE [LARGE SCALE GENOMIC DNA]</scope>
    <source>
        <strain evidence="3">MPL-11</strain>
    </source>
</reference>
<dbReference type="AlphaFoldDB" id="A0A1H0XIC4"/>
<dbReference type="Pfam" id="PF18899">
    <property type="entry name" value="DUF5655"/>
    <property type="match status" value="1"/>
</dbReference>
<evidence type="ECO:0000259" key="1">
    <source>
        <dbReference type="Pfam" id="PF18899"/>
    </source>
</evidence>
<gene>
    <name evidence="2" type="ORF">SAMN04487752_0197</name>
</gene>
<sequence>YLRELSLSCFQKLRKWILNLDSSVTEKFFKKHIAYTTTTNFVDIVPQKRRLRINLNIQFEKISDPRGMCKDVTNMRRWGHGYVEVGLSDRKDLDYIMI</sequence>
<proteinExistence type="predicted"/>
<dbReference type="InterPro" id="IPR043714">
    <property type="entry name" value="DUF5655"/>
</dbReference>
<evidence type="ECO:0000313" key="2">
    <source>
        <dbReference type="EMBL" id="SDQ02673.1"/>
    </source>
</evidence>
<name>A0A1H0XIC4_9LACT</name>
<keyword evidence="3" id="KW-1185">Reference proteome</keyword>
<feature type="non-terminal residue" evidence="2">
    <location>
        <position position="1"/>
    </location>
</feature>
<protein>
    <submittedName>
        <fullName evidence="2">Predicted transport protein</fullName>
    </submittedName>
</protein>
<organism evidence="2 3">
    <name type="scientific">Carnobacterium viridans</name>
    <dbReference type="NCBI Taxonomy" id="174587"/>
    <lineage>
        <taxon>Bacteria</taxon>
        <taxon>Bacillati</taxon>
        <taxon>Bacillota</taxon>
        <taxon>Bacilli</taxon>
        <taxon>Lactobacillales</taxon>
        <taxon>Carnobacteriaceae</taxon>
        <taxon>Carnobacterium</taxon>
    </lineage>
</organism>
<accession>A0A1H0XIC4</accession>
<evidence type="ECO:0000313" key="3">
    <source>
        <dbReference type="Proteomes" id="UP000199481"/>
    </source>
</evidence>